<evidence type="ECO:0000313" key="1">
    <source>
        <dbReference type="EMBL" id="KAF0440105.1"/>
    </source>
</evidence>
<proteinExistence type="predicted"/>
<reference evidence="1 2" key="1">
    <citation type="journal article" date="2019" name="Environ. Microbiol.">
        <title>At the nexus of three kingdoms: the genome of the mycorrhizal fungus Gigaspora margarita provides insights into plant, endobacterial and fungal interactions.</title>
        <authorList>
            <person name="Venice F."/>
            <person name="Ghignone S."/>
            <person name="Salvioli di Fossalunga A."/>
            <person name="Amselem J."/>
            <person name="Novero M."/>
            <person name="Xianan X."/>
            <person name="Sedzielewska Toro K."/>
            <person name="Morin E."/>
            <person name="Lipzen A."/>
            <person name="Grigoriev I.V."/>
            <person name="Henrissat B."/>
            <person name="Martin F.M."/>
            <person name="Bonfante P."/>
        </authorList>
    </citation>
    <scope>NUCLEOTIDE SEQUENCE [LARGE SCALE GENOMIC DNA]</scope>
    <source>
        <strain evidence="1 2">BEG34</strain>
    </source>
</reference>
<dbReference type="AlphaFoldDB" id="A0A8H4A6X7"/>
<name>A0A8H4A6X7_GIGMA</name>
<dbReference type="Gene3D" id="1.25.40.10">
    <property type="entry name" value="Tetratricopeptide repeat domain"/>
    <property type="match status" value="1"/>
</dbReference>
<evidence type="ECO:0000313" key="2">
    <source>
        <dbReference type="Proteomes" id="UP000439903"/>
    </source>
</evidence>
<dbReference type="Proteomes" id="UP000439903">
    <property type="component" value="Unassembled WGS sequence"/>
</dbReference>
<organism evidence="1 2">
    <name type="scientific">Gigaspora margarita</name>
    <dbReference type="NCBI Taxonomy" id="4874"/>
    <lineage>
        <taxon>Eukaryota</taxon>
        <taxon>Fungi</taxon>
        <taxon>Fungi incertae sedis</taxon>
        <taxon>Mucoromycota</taxon>
        <taxon>Glomeromycotina</taxon>
        <taxon>Glomeromycetes</taxon>
        <taxon>Diversisporales</taxon>
        <taxon>Gigasporaceae</taxon>
        <taxon>Gigaspora</taxon>
    </lineage>
</organism>
<dbReference type="InterPro" id="IPR011990">
    <property type="entry name" value="TPR-like_helical_dom_sf"/>
</dbReference>
<comment type="caution">
    <text evidence="1">The sequence shown here is derived from an EMBL/GenBank/DDBJ whole genome shotgun (WGS) entry which is preliminary data.</text>
</comment>
<dbReference type="OrthoDB" id="10624083at2759"/>
<accession>A0A8H4A6X7</accession>
<dbReference type="EMBL" id="WTPW01001370">
    <property type="protein sequence ID" value="KAF0440105.1"/>
    <property type="molecule type" value="Genomic_DNA"/>
</dbReference>
<protein>
    <submittedName>
        <fullName evidence="1">HCP-like protein</fullName>
    </submittedName>
</protein>
<keyword evidence="2" id="KW-1185">Reference proteome</keyword>
<dbReference type="SUPFAM" id="SSF81901">
    <property type="entry name" value="HCP-like"/>
    <property type="match status" value="1"/>
</dbReference>
<sequence>MKELHFTIAIANENQRAKDAQKVDQAIEKLNLGIDNKLDILAQRISIIMTKMNIQLGDVPNTNENNLKKTPVGLYKKDSVIRKYYNSIEVACKPIKDSSQNKVELAILGKYKNVFITKNLDPKLGNFQYACETNASTTSFSIQNQLEMFVGWPMNEQIEKYKEYSNKKSYTFSCEMFSELEKLAKHNPIALCAPQLLENNKLDFGITCDTENSKLPKFEDEPINFYENNSLIDPLISVDEGIKFHRNKNYKSAWKCFEENSKLCNPLAQYWQAYYLYYEYFVKQDKEHANQLFKNVADNNNDDDQNNKLLLMCNIDILFH</sequence>
<gene>
    <name evidence="1" type="ORF">F8M41_004082</name>
</gene>